<name>A0ABM8B0Q5_9BACT</name>
<gene>
    <name evidence="1" type="ORF">SYK_17540</name>
</gene>
<proteinExistence type="predicted"/>
<dbReference type="InterPro" id="IPR010221">
    <property type="entry name" value="VCBS_dom"/>
</dbReference>
<evidence type="ECO:0000313" key="2">
    <source>
        <dbReference type="Proteomes" id="UP001317742"/>
    </source>
</evidence>
<dbReference type="EMBL" id="AP026709">
    <property type="protein sequence ID" value="BDQ37394.1"/>
    <property type="molecule type" value="Genomic_DNA"/>
</dbReference>
<dbReference type="Pfam" id="PF17963">
    <property type="entry name" value="Big_9"/>
    <property type="match status" value="1"/>
</dbReference>
<accession>A0ABM8B0Q5</accession>
<protein>
    <recommendedName>
        <fullName evidence="3">RapA2 cadherin-like domain-containing protein</fullName>
    </recommendedName>
</protein>
<organism evidence="1 2">
    <name type="scientific">Pseudodesulfovibrio nedwellii</name>
    <dbReference type="NCBI Taxonomy" id="2973072"/>
    <lineage>
        <taxon>Bacteria</taxon>
        <taxon>Pseudomonadati</taxon>
        <taxon>Thermodesulfobacteriota</taxon>
        <taxon>Desulfovibrionia</taxon>
        <taxon>Desulfovibrionales</taxon>
        <taxon>Desulfovibrionaceae</taxon>
    </lineage>
</organism>
<sequence>MPDSNDAVLKVVIPDAGQTRTYTLSSGVPVQFDFNTDNAIFASRNGNLEITIEGDGTVILVGYKTLVDSGSLPIFKAMGGEEVAGDVYLFAFKNRDANAEDEMETAASKYFDDPGDLAEGVDNLSQSGIIGTQTDSFATIHPQTTIADFSNQPAMGMSNVPTDPTSIVINNGDTASGDVHEDGVIIANGTLSLFDKGGDGAWSDTVNNETTNNLGSLHLNTATGEWTYMVANADIQHLGTKTRIEKFKVYTEDGQDEQVISVAIHGSNDAPTVTVGGAGNANFIEDGYALDGVTTVGTDPVSILGGKSLVFDDVDDLPEVMTVTIQNIDFVSGDTFDVNDVNTNLFTVNVDNTTGTAIISTTHAADYEFSDLQDAVDAVTFSVAGDKVIDGNRSISITIADDERPNNALNVELVNIDIEGTNDLPNAIDYSNNEIIISSTIVDNVLNAFSEFANMSTHEVNNIKLTAISRIPSWTHAPEMDGTAYFTHNQGSYTNGKPYDYIGVGYDGDVAHGDAFSYQDWTPIEGFDQQDGILIEFTDYGKETATISINGSYISGHVELRINGTDCGTITHSSRNLVFNASDYNVESINSIELICCSPYYEDFVTYVPYFNVEGIKVDALQPVLSASSVNGDVLTNDFDIDDDVLNVTLVNGTAIDQTDGVDTNILGTYGNLHIDADGEYSYVMHNGWENLTSSVTESFQYTISDGNGGTDVATLEFPIHVEANKITEMDTNSANAMTGTDGEDLIYIADTASIVTLGEGSDTVIVNDDYINGTTQDVTITDFNTDDTMVLNDLIDQTVTFAEADNGNDLMISISDADGAEINEVVITLDNVTLNGATPIDIADHSIDISSNHESLDSLIQMIIESPEHNN</sequence>
<dbReference type="RefSeq" id="WP_281759921.1">
    <property type="nucleotide sequence ID" value="NZ_AP026709.1"/>
</dbReference>
<reference evidence="1 2" key="1">
    <citation type="submission" date="2022-08" db="EMBL/GenBank/DDBJ databases">
        <title>Genome Sequence of the sulphate-reducing bacterium, Pseudodesulfovibrio sp. SYK.</title>
        <authorList>
            <person name="Kondo R."/>
            <person name="Kataoka T."/>
        </authorList>
    </citation>
    <scope>NUCLEOTIDE SEQUENCE [LARGE SCALE GENOMIC DNA]</scope>
    <source>
        <strain evidence="1 2">SYK</strain>
    </source>
</reference>
<evidence type="ECO:0000313" key="1">
    <source>
        <dbReference type="EMBL" id="BDQ37394.1"/>
    </source>
</evidence>
<evidence type="ECO:0008006" key="3">
    <source>
        <dbReference type="Google" id="ProtNLM"/>
    </source>
</evidence>
<dbReference type="NCBIfam" id="TIGR01965">
    <property type="entry name" value="VCBS_repeat"/>
    <property type="match status" value="1"/>
</dbReference>
<dbReference type="Proteomes" id="UP001317742">
    <property type="component" value="Chromosome"/>
</dbReference>
<keyword evidence="2" id="KW-1185">Reference proteome</keyword>